<dbReference type="InterPro" id="IPR031924">
    <property type="entry name" value="GH115"/>
</dbReference>
<gene>
    <name evidence="3" type="ORF">OM075_09545</name>
</gene>
<accession>A0AAE3M4K7</accession>
<evidence type="ECO:0000313" key="3">
    <source>
        <dbReference type="EMBL" id="MCW3786710.1"/>
    </source>
</evidence>
<dbReference type="Gene3D" id="3.30.379.10">
    <property type="entry name" value="Chitobiase/beta-hexosaminidase domain 2-like"/>
    <property type="match status" value="1"/>
</dbReference>
<dbReference type="InterPro" id="IPR041437">
    <property type="entry name" value="GH115_C"/>
</dbReference>
<evidence type="ECO:0000313" key="4">
    <source>
        <dbReference type="Proteomes" id="UP001209229"/>
    </source>
</evidence>
<dbReference type="InterPro" id="IPR029018">
    <property type="entry name" value="Hex-like_dom2"/>
</dbReference>
<dbReference type="EMBL" id="JAPDPJ010000018">
    <property type="protein sequence ID" value="MCW3786710.1"/>
    <property type="molecule type" value="Genomic_DNA"/>
</dbReference>
<dbReference type="InterPro" id="IPR042301">
    <property type="entry name" value="GH115_sf"/>
</dbReference>
<dbReference type="PANTHER" id="PTHR37842:SF2">
    <property type="entry name" value="GYLCOSYL HYDROLASE 115 C-TERMINAL DOMAIN-CONTAINING PROTEIN"/>
    <property type="match status" value="1"/>
</dbReference>
<keyword evidence="1 3" id="KW-0378">Hydrolase</keyword>
<protein>
    <submittedName>
        <fullName evidence="3">Glycosyl hydrolase 115 family protein</fullName>
    </submittedName>
</protein>
<dbReference type="Pfam" id="PF15979">
    <property type="entry name" value="Glyco_hydro_115"/>
    <property type="match status" value="1"/>
</dbReference>
<dbReference type="AlphaFoldDB" id="A0AAE3M4K7"/>
<feature type="domain" description="Gylcosyl hydrolase 115 C-terminal" evidence="2">
    <location>
        <begin position="800"/>
        <end position="965"/>
    </location>
</feature>
<sequence>MKRANQIFLGGKSRAFVLVVVLTAYLGMLFNSCSSCSKDVIQDDGELKFVSFDNKDNQFAIVSEDATASLLIDSSSSVGVQKVLYLFQQDVLNVTSTKLNVVNTVPKDSKNVVLVGVVGECKFLKQLEEVGKINLDEIKGKWENSLIVTVENPFPGVDNAIVVAGSDKRGAIFGLFELSKQMGVSPWYWWADVPVESHQEVYVKAGSYNLGEPKVQYRGIFLNDEEPALGPWVRETFGGFNAQFYDKVFELILRMKGNYLWPAMWGKAFADDDPKNAILADEYGVVIGYSHHEPMMRSHKEWSKYGEGDWNYVTNKKKLQEFWREGIQRNLGKESLVTVGMRGDGDEPMSEDRNIDLLTQIVQDQRRIIEEETGMPANEVPQVWALYKEVQEYYDKGMRVDDDITLLYCDDNWGNVRRLPTEKERVRKGGSGMYYHFDYVGGPRSYKWINTNHLPKIWEQNKLTYDYGGEKLWVVNVGDLKPMELPIQFYLDLAWDPDKMDISKLKSYTKKWAAQQFGKEYSVQIGSILDRYGKYSSRIKPEQLNMFTYSSVNYKEFECVTNELNELCKEVLDVESKLNDKYKDAYFQLVKYPVEALSNLYNLYHVQAKNNIYYHQKRSATNLMADSVAYYFKRDSILKLQYHQDISGGKWNHMMNEIKTGYRSWNTPRKEIMPKVNRLVVKSDIEPQIYVEGTEINDSTNAYELPEFDVFKNQTYFFEIFNKGCQEFDFKLKPAADWIKTSVSEGKVIDEKRIYVTIDWSKAPKGNNSNVITVNAEDKEYKVGVKIFNPSQEVKSQMKGFVESNGYISIEASDYTSSLTDNNFNWMTIPDIGLTGDGVTIIPRLYNDTLVLDSTFLEYNVWMKSPGKVKVYAYFSPTLNFKGGEGLKYGMSLNDETPEVVNVHDQSTFNWGRVVTDNLNICLSEHEIKESGNNTLKFHVLSPGLVLQKIVIDAGGLKRTKLGPDATCAKSTL</sequence>
<dbReference type="RefSeq" id="WP_301190275.1">
    <property type="nucleotide sequence ID" value="NZ_JAPDPJ010000018.1"/>
</dbReference>
<comment type="caution">
    <text evidence="3">The sequence shown here is derived from an EMBL/GenBank/DDBJ whole genome shotgun (WGS) entry which is preliminary data.</text>
</comment>
<name>A0AAE3M4K7_9BACT</name>
<evidence type="ECO:0000256" key="1">
    <source>
        <dbReference type="ARBA" id="ARBA00022801"/>
    </source>
</evidence>
<reference evidence="3" key="1">
    <citation type="submission" date="2022-10" db="EMBL/GenBank/DDBJ databases">
        <authorList>
            <person name="Yu W.X."/>
        </authorList>
    </citation>
    <scope>NUCLEOTIDE SEQUENCE</scope>
    <source>
        <strain evidence="3">AAT</strain>
    </source>
</reference>
<dbReference type="Pfam" id="PF17829">
    <property type="entry name" value="GH115_C"/>
    <property type="match status" value="1"/>
</dbReference>
<organism evidence="3 4">
    <name type="scientific">Plebeiibacterium sediminum</name>
    <dbReference type="NCBI Taxonomy" id="2992112"/>
    <lineage>
        <taxon>Bacteria</taxon>
        <taxon>Pseudomonadati</taxon>
        <taxon>Bacteroidota</taxon>
        <taxon>Bacteroidia</taxon>
        <taxon>Marinilabiliales</taxon>
        <taxon>Marinilabiliaceae</taxon>
        <taxon>Plebeiibacterium</taxon>
    </lineage>
</organism>
<dbReference type="Proteomes" id="UP001209229">
    <property type="component" value="Unassembled WGS sequence"/>
</dbReference>
<dbReference type="Gene3D" id="1.20.58.2150">
    <property type="match status" value="1"/>
</dbReference>
<keyword evidence="4" id="KW-1185">Reference proteome</keyword>
<dbReference type="PANTHER" id="PTHR37842">
    <property type="match status" value="1"/>
</dbReference>
<dbReference type="Gene3D" id="2.60.120.1620">
    <property type="match status" value="1"/>
</dbReference>
<dbReference type="Gene3D" id="3.20.20.520">
    <property type="entry name" value="Glycosyl hydrolase family 115"/>
    <property type="match status" value="1"/>
</dbReference>
<dbReference type="GO" id="GO:0016787">
    <property type="term" value="F:hydrolase activity"/>
    <property type="evidence" value="ECO:0007669"/>
    <property type="project" value="UniProtKB-KW"/>
</dbReference>
<proteinExistence type="predicted"/>
<dbReference type="SUPFAM" id="SSF55545">
    <property type="entry name" value="beta-N-acetylhexosaminidase-like domain"/>
    <property type="match status" value="1"/>
</dbReference>
<evidence type="ECO:0000259" key="2">
    <source>
        <dbReference type="Pfam" id="PF17829"/>
    </source>
</evidence>
<dbReference type="GO" id="GO:0005975">
    <property type="term" value="P:carbohydrate metabolic process"/>
    <property type="evidence" value="ECO:0007669"/>
    <property type="project" value="UniProtKB-ARBA"/>
</dbReference>